<keyword evidence="1" id="KW-0805">Transcription regulation</keyword>
<dbReference type="SMART" id="SM00895">
    <property type="entry name" value="FCD"/>
    <property type="match status" value="1"/>
</dbReference>
<feature type="domain" description="HTH gntR-type" evidence="4">
    <location>
        <begin position="8"/>
        <end position="75"/>
    </location>
</feature>
<comment type="caution">
    <text evidence="5">The sequence shown here is derived from an EMBL/GenBank/DDBJ whole genome shotgun (WGS) entry which is preliminary data.</text>
</comment>
<dbReference type="PROSITE" id="PS50949">
    <property type="entry name" value="HTH_GNTR"/>
    <property type="match status" value="1"/>
</dbReference>
<dbReference type="GO" id="GO:0003700">
    <property type="term" value="F:DNA-binding transcription factor activity"/>
    <property type="evidence" value="ECO:0007669"/>
    <property type="project" value="InterPro"/>
</dbReference>
<evidence type="ECO:0000256" key="2">
    <source>
        <dbReference type="ARBA" id="ARBA00023125"/>
    </source>
</evidence>
<dbReference type="Gene3D" id="1.20.120.530">
    <property type="entry name" value="GntR ligand-binding domain-like"/>
    <property type="match status" value="1"/>
</dbReference>
<dbReference type="PANTHER" id="PTHR43537">
    <property type="entry name" value="TRANSCRIPTIONAL REGULATOR, GNTR FAMILY"/>
    <property type="match status" value="1"/>
</dbReference>
<dbReference type="SUPFAM" id="SSF46785">
    <property type="entry name" value="Winged helix' DNA-binding domain"/>
    <property type="match status" value="1"/>
</dbReference>
<dbReference type="Pfam" id="PF00392">
    <property type="entry name" value="GntR"/>
    <property type="match status" value="1"/>
</dbReference>
<dbReference type="Gene3D" id="1.10.10.10">
    <property type="entry name" value="Winged helix-like DNA-binding domain superfamily/Winged helix DNA-binding domain"/>
    <property type="match status" value="1"/>
</dbReference>
<dbReference type="InterPro" id="IPR036390">
    <property type="entry name" value="WH_DNA-bd_sf"/>
</dbReference>
<evidence type="ECO:0000256" key="3">
    <source>
        <dbReference type="ARBA" id="ARBA00023163"/>
    </source>
</evidence>
<evidence type="ECO:0000256" key="1">
    <source>
        <dbReference type="ARBA" id="ARBA00023015"/>
    </source>
</evidence>
<dbReference type="GO" id="GO:0003677">
    <property type="term" value="F:DNA binding"/>
    <property type="evidence" value="ECO:0007669"/>
    <property type="project" value="UniProtKB-KW"/>
</dbReference>
<gene>
    <name evidence="5" type="ORF">KEU06_12270</name>
</gene>
<keyword evidence="6" id="KW-1185">Reference proteome</keyword>
<proteinExistence type="predicted"/>
<keyword evidence="3" id="KW-0804">Transcription</keyword>
<organism evidence="5 6">
    <name type="scientific">Pseudaminobacter soli</name>
    <name type="common">ex Zhang et al. 2022</name>
    <dbReference type="NCBI Taxonomy" id="2831468"/>
    <lineage>
        <taxon>Bacteria</taxon>
        <taxon>Pseudomonadati</taxon>
        <taxon>Pseudomonadota</taxon>
        <taxon>Alphaproteobacteria</taxon>
        <taxon>Hyphomicrobiales</taxon>
        <taxon>Phyllobacteriaceae</taxon>
        <taxon>Pseudaminobacter</taxon>
    </lineage>
</organism>
<dbReference type="InterPro" id="IPR008920">
    <property type="entry name" value="TF_FadR/GntR_C"/>
</dbReference>
<dbReference type="CDD" id="cd07377">
    <property type="entry name" value="WHTH_GntR"/>
    <property type="match status" value="1"/>
</dbReference>
<dbReference type="InterPro" id="IPR011711">
    <property type="entry name" value="GntR_C"/>
</dbReference>
<evidence type="ECO:0000259" key="4">
    <source>
        <dbReference type="PROSITE" id="PS50949"/>
    </source>
</evidence>
<protein>
    <submittedName>
        <fullName evidence="5">GntR family transcriptional regulator</fullName>
    </submittedName>
</protein>
<reference evidence="5" key="1">
    <citation type="submission" date="2021-04" db="EMBL/GenBank/DDBJ databases">
        <title>Pseudaminobacter soli sp. nov., isolated from paddy soil contaminated by heavy metals.</title>
        <authorList>
            <person name="Zhang K."/>
        </authorList>
    </citation>
    <scope>NUCLEOTIDE SEQUENCE</scope>
    <source>
        <strain evidence="5">19-2017</strain>
    </source>
</reference>
<dbReference type="RefSeq" id="WP_210320149.1">
    <property type="nucleotide sequence ID" value="NZ_JABVCF010000006.1"/>
</dbReference>
<dbReference type="Proteomes" id="UP000680348">
    <property type="component" value="Unassembled WGS sequence"/>
</dbReference>
<dbReference type="InterPro" id="IPR000524">
    <property type="entry name" value="Tscrpt_reg_HTH_GntR"/>
</dbReference>
<accession>A0A942I9H7</accession>
<dbReference type="SUPFAM" id="SSF48008">
    <property type="entry name" value="GntR ligand-binding domain-like"/>
    <property type="match status" value="1"/>
</dbReference>
<dbReference type="PRINTS" id="PR00035">
    <property type="entry name" value="HTHGNTR"/>
</dbReference>
<dbReference type="SMART" id="SM00345">
    <property type="entry name" value="HTH_GNTR"/>
    <property type="match status" value="1"/>
</dbReference>
<dbReference type="Pfam" id="PF07729">
    <property type="entry name" value="FCD"/>
    <property type="match status" value="1"/>
</dbReference>
<dbReference type="PANTHER" id="PTHR43537:SF5">
    <property type="entry name" value="UXU OPERON TRANSCRIPTIONAL REGULATOR"/>
    <property type="match status" value="1"/>
</dbReference>
<dbReference type="InterPro" id="IPR036388">
    <property type="entry name" value="WH-like_DNA-bd_sf"/>
</dbReference>
<evidence type="ECO:0000313" key="6">
    <source>
        <dbReference type="Proteomes" id="UP000680348"/>
    </source>
</evidence>
<keyword evidence="2" id="KW-0238">DNA-binding</keyword>
<evidence type="ECO:0000313" key="5">
    <source>
        <dbReference type="EMBL" id="MBS3649386.1"/>
    </source>
</evidence>
<dbReference type="AlphaFoldDB" id="A0A942I9H7"/>
<dbReference type="EMBL" id="JAGWCR010000006">
    <property type="protein sequence ID" value="MBS3649386.1"/>
    <property type="molecule type" value="Genomic_DNA"/>
</dbReference>
<name>A0A942I9H7_9HYPH</name>
<sequence length="218" mass="24715">MKGTSAPSSAWAEAYSFLRERIRSGHFKSGERIKAEDIAAQLGISRMPVREAIRQLDSEGLLTIRANRGAIVTVLKPDEILELFEMRSVLEGVAIKRAMKRFDEDAFTTLEMHLVRLGRAQDDPDLWIDRHNEFHDFICAQSDAMRLFTEVRQLRTAVEPYLRMVLGIMQSGDAVADHQKLIDVIRQGDPEVAEAVIREHVLSTAYDLIRAMPLGEQN</sequence>